<evidence type="ECO:0000313" key="8">
    <source>
        <dbReference type="EMBL" id="EZA58378.1"/>
    </source>
</evidence>
<keyword evidence="2 4" id="KW-0251">Elongation factor</keyword>
<gene>
    <name evidence="8" type="ORF">X777_01335</name>
</gene>
<dbReference type="InterPro" id="IPR036219">
    <property type="entry name" value="eEF-1beta-like_sf"/>
</dbReference>
<keyword evidence="5" id="KW-0175">Coiled coil</keyword>
<comment type="similarity">
    <text evidence="1 4">Belongs to the EF-1-beta/EF-1-delta family.</text>
</comment>
<dbReference type="InterPro" id="IPR014717">
    <property type="entry name" value="Transl_elong_EF1B/ribsomal_bS6"/>
</dbReference>
<feature type="domain" description="Translation elongation factor EF1B beta/delta subunit guanine nucleotide exchange" evidence="7">
    <location>
        <begin position="385"/>
        <end position="471"/>
    </location>
</feature>
<dbReference type="InterPro" id="IPR049720">
    <property type="entry name" value="EF1B_bsu/dsu"/>
</dbReference>
<evidence type="ECO:0000256" key="3">
    <source>
        <dbReference type="ARBA" id="ARBA00022917"/>
    </source>
</evidence>
<dbReference type="GO" id="GO:0003746">
    <property type="term" value="F:translation elongation factor activity"/>
    <property type="evidence" value="ECO:0007669"/>
    <property type="project" value="UniProtKB-KW"/>
</dbReference>
<proteinExistence type="inferred from homology"/>
<dbReference type="FunFam" id="3.30.70.60:FF:000001">
    <property type="entry name" value="Elongation factor 1-beta 1 like"/>
    <property type="match status" value="1"/>
</dbReference>
<feature type="region of interest" description="Disordered" evidence="6">
    <location>
        <begin position="311"/>
        <end position="339"/>
    </location>
</feature>
<dbReference type="InterPro" id="IPR001326">
    <property type="entry name" value="Transl_elong_EF1B_B/D_CS"/>
</dbReference>
<dbReference type="InterPro" id="IPR014038">
    <property type="entry name" value="EF1B_bsu/dsu_GNE"/>
</dbReference>
<dbReference type="Gene3D" id="3.30.70.60">
    <property type="match status" value="1"/>
</dbReference>
<evidence type="ECO:0000256" key="2">
    <source>
        <dbReference type="ARBA" id="ARBA00022768"/>
    </source>
</evidence>
<dbReference type="PANTHER" id="PTHR11595:SF26">
    <property type="entry name" value="ELONGATION FACTOR 1-DELTA"/>
    <property type="match status" value="1"/>
</dbReference>
<feature type="compositionally biased region" description="Basic and acidic residues" evidence="6">
    <location>
        <begin position="130"/>
        <end position="186"/>
    </location>
</feature>
<feature type="region of interest" description="Disordered" evidence="6">
    <location>
        <begin position="130"/>
        <end position="187"/>
    </location>
</feature>
<dbReference type="Pfam" id="PF00736">
    <property type="entry name" value="EF1_GNE"/>
    <property type="match status" value="1"/>
</dbReference>
<dbReference type="SUPFAM" id="SSF54984">
    <property type="entry name" value="eEF-1beta-like"/>
    <property type="match status" value="1"/>
</dbReference>
<dbReference type="Proteomes" id="UP000053097">
    <property type="component" value="Unassembled WGS sequence"/>
</dbReference>
<dbReference type="PROSITE" id="PS00825">
    <property type="entry name" value="EF1BD_2"/>
    <property type="match status" value="1"/>
</dbReference>
<sequence length="471" mass="53657">MKLTKYSPSQKMANTTVVPGALAQEKIWFEKPSYDKAERKYFEKKAMDKKMSAEDCALKSDDSTTAKCQDVISTNMLKSKAEKSKDNKLVLENESNISNTKRSKCQGKVKMNKEAVDVCNMQNKENVKVCERSDSAKDNAKEKGGASPSEKSKKYNAKEAKEKRNKEDTRNKNRGNEGNDIERNKEIVMPFVRSKEQLPEQGTQQSTCPILPAVGSLANEVAKARQHIKQSLQCVDDIARIANIANQDMEITSRIMNLERENQQLKNSFENVMKQEMTIRFDPWMKYMENIKKLETRLESLELRIRNVQTVPQKSEISKQNEEEEEEDDDDSEDIDLFGSDSEANIPIMSIHPVVEEDAEVTKVREERLAAYAAKKSKKPALIAKSNIILDVKPWDDETDMKEMEKAVRKIETDGLLWGASKLVPLAFGIHKLQISCVVEDDKVSVDWLTERIQDIEDYVQSVDIAAFNKV</sequence>
<dbReference type="OrthoDB" id="331763at2759"/>
<feature type="coiled-coil region" evidence="5">
    <location>
        <begin position="248"/>
        <end position="311"/>
    </location>
</feature>
<feature type="compositionally biased region" description="Acidic residues" evidence="6">
    <location>
        <begin position="322"/>
        <end position="336"/>
    </location>
</feature>
<dbReference type="OMA" id="VCPAKPQ"/>
<evidence type="ECO:0000256" key="6">
    <source>
        <dbReference type="SAM" id="MobiDB-lite"/>
    </source>
</evidence>
<protein>
    <submittedName>
        <fullName evidence="8">Putative elongation factor 1-delta</fullName>
    </submittedName>
</protein>
<dbReference type="PANTHER" id="PTHR11595">
    <property type="entry name" value="EF-HAND AND COILED-COIL DOMAIN-CONTAINING FAMILY MEMBER"/>
    <property type="match status" value="1"/>
</dbReference>
<dbReference type="SMART" id="SM00888">
    <property type="entry name" value="EF1_GNE"/>
    <property type="match status" value="1"/>
</dbReference>
<reference evidence="8 9" key="1">
    <citation type="journal article" date="2014" name="Curr. Biol.">
        <title>The genome of the clonal raider ant Cerapachys biroi.</title>
        <authorList>
            <person name="Oxley P.R."/>
            <person name="Ji L."/>
            <person name="Fetter-Pruneda I."/>
            <person name="McKenzie S.K."/>
            <person name="Li C."/>
            <person name="Hu H."/>
            <person name="Zhang G."/>
            <person name="Kronauer D.J."/>
        </authorList>
    </citation>
    <scope>NUCLEOTIDE SEQUENCE [LARGE SCALE GENOMIC DNA]</scope>
</reference>
<dbReference type="STRING" id="2015173.A0A026WQY6"/>
<evidence type="ECO:0000256" key="5">
    <source>
        <dbReference type="SAM" id="Coils"/>
    </source>
</evidence>
<dbReference type="CDD" id="cd00292">
    <property type="entry name" value="EF1B"/>
    <property type="match status" value="1"/>
</dbReference>
<dbReference type="GO" id="GO:0005829">
    <property type="term" value="C:cytosol"/>
    <property type="evidence" value="ECO:0007669"/>
    <property type="project" value="TreeGrafter"/>
</dbReference>
<name>A0A026WQY6_OOCBI</name>
<keyword evidence="9" id="KW-1185">Reference proteome</keyword>
<evidence type="ECO:0000313" key="9">
    <source>
        <dbReference type="Proteomes" id="UP000053097"/>
    </source>
</evidence>
<organism evidence="8 9">
    <name type="scientific">Ooceraea biroi</name>
    <name type="common">Clonal raider ant</name>
    <name type="synonym">Cerapachys biroi</name>
    <dbReference type="NCBI Taxonomy" id="2015173"/>
    <lineage>
        <taxon>Eukaryota</taxon>
        <taxon>Metazoa</taxon>
        <taxon>Ecdysozoa</taxon>
        <taxon>Arthropoda</taxon>
        <taxon>Hexapoda</taxon>
        <taxon>Insecta</taxon>
        <taxon>Pterygota</taxon>
        <taxon>Neoptera</taxon>
        <taxon>Endopterygota</taxon>
        <taxon>Hymenoptera</taxon>
        <taxon>Apocrita</taxon>
        <taxon>Aculeata</taxon>
        <taxon>Formicoidea</taxon>
        <taxon>Formicidae</taxon>
        <taxon>Dorylinae</taxon>
        <taxon>Ooceraea</taxon>
    </lineage>
</organism>
<evidence type="ECO:0000256" key="1">
    <source>
        <dbReference type="ARBA" id="ARBA00007411"/>
    </source>
</evidence>
<dbReference type="GO" id="GO:0005853">
    <property type="term" value="C:eukaryotic translation elongation factor 1 complex"/>
    <property type="evidence" value="ECO:0007669"/>
    <property type="project" value="InterPro"/>
</dbReference>
<evidence type="ECO:0000256" key="4">
    <source>
        <dbReference type="RuleBase" id="RU003791"/>
    </source>
</evidence>
<dbReference type="Pfam" id="PF10587">
    <property type="entry name" value="EF-1_beta_acid"/>
    <property type="match status" value="1"/>
</dbReference>
<dbReference type="InterPro" id="IPR018940">
    <property type="entry name" value="EF-1_beta_acid_region_euk"/>
</dbReference>
<evidence type="ECO:0000259" key="7">
    <source>
        <dbReference type="SMART" id="SM00888"/>
    </source>
</evidence>
<dbReference type="AlphaFoldDB" id="A0A026WQY6"/>
<accession>A0A026WQY6</accession>
<keyword evidence="3 4" id="KW-0648">Protein biosynthesis</keyword>
<dbReference type="GO" id="GO:0005085">
    <property type="term" value="F:guanyl-nucleotide exchange factor activity"/>
    <property type="evidence" value="ECO:0007669"/>
    <property type="project" value="TreeGrafter"/>
</dbReference>
<dbReference type="EMBL" id="KK107128">
    <property type="protein sequence ID" value="EZA58378.1"/>
    <property type="molecule type" value="Genomic_DNA"/>
</dbReference>